<protein>
    <submittedName>
        <fullName evidence="1">Uncharacterized protein</fullName>
    </submittedName>
</protein>
<evidence type="ECO:0000313" key="1">
    <source>
        <dbReference type="EMBL" id="KAF7801022.1"/>
    </source>
</evidence>
<reference evidence="1" key="1">
    <citation type="submission" date="2020-09" db="EMBL/GenBank/DDBJ databases">
        <title>Genome-Enabled Discovery of Anthraquinone Biosynthesis in Senna tora.</title>
        <authorList>
            <person name="Kang S.-H."/>
            <person name="Pandey R.P."/>
            <person name="Lee C.-M."/>
            <person name="Sim J.-S."/>
            <person name="Jeong J.-T."/>
            <person name="Choi B.-S."/>
            <person name="Jung M."/>
            <person name="Ginzburg D."/>
            <person name="Zhao K."/>
            <person name="Won S.Y."/>
            <person name="Oh T.-J."/>
            <person name="Yu Y."/>
            <person name="Kim N.-H."/>
            <person name="Lee O.R."/>
            <person name="Lee T.-H."/>
            <person name="Bashyal P."/>
            <person name="Kim T.-S."/>
            <person name="Lee W.-H."/>
            <person name="Kawkins C."/>
            <person name="Kim C.-K."/>
            <person name="Kim J.S."/>
            <person name="Ahn B.O."/>
            <person name="Rhee S.Y."/>
            <person name="Sohng J.K."/>
        </authorList>
    </citation>
    <scope>NUCLEOTIDE SEQUENCE</scope>
    <source>
        <tissue evidence="1">Leaf</tissue>
    </source>
</reference>
<gene>
    <name evidence="1" type="ORF">G2W53_044466</name>
</gene>
<evidence type="ECO:0000313" key="2">
    <source>
        <dbReference type="Proteomes" id="UP000634136"/>
    </source>
</evidence>
<dbReference type="AlphaFoldDB" id="A0A834VXU0"/>
<dbReference type="EMBL" id="JAAIUW010000047">
    <property type="protein sequence ID" value="KAF7801022.1"/>
    <property type="molecule type" value="Genomic_DNA"/>
</dbReference>
<organism evidence="1 2">
    <name type="scientific">Senna tora</name>
    <dbReference type="NCBI Taxonomy" id="362788"/>
    <lineage>
        <taxon>Eukaryota</taxon>
        <taxon>Viridiplantae</taxon>
        <taxon>Streptophyta</taxon>
        <taxon>Embryophyta</taxon>
        <taxon>Tracheophyta</taxon>
        <taxon>Spermatophyta</taxon>
        <taxon>Magnoliopsida</taxon>
        <taxon>eudicotyledons</taxon>
        <taxon>Gunneridae</taxon>
        <taxon>Pentapetalae</taxon>
        <taxon>rosids</taxon>
        <taxon>fabids</taxon>
        <taxon>Fabales</taxon>
        <taxon>Fabaceae</taxon>
        <taxon>Caesalpinioideae</taxon>
        <taxon>Cassia clade</taxon>
        <taxon>Senna</taxon>
    </lineage>
</organism>
<sequence>MRLSPKYAERKKTHRKMCRDCSNLDQHQKAIATTQNIYRRSMKRSSRLKKATDIAGSPESLRARALPLTGSRCCFTFGGWGLCHIVRRMLSRWCLILSTVPQAVHPIQIFISCIIDVICIPSFSPGSSILSPYLRKILSKESPCFTTFNCAYCWVIFSGFFNGFGNQIFNLIVQEILRILATYQVMRQATSDNNNVVAECLMLKHSLGFVGWRPSLHSFKWYLCPLNGARNPCTLKPRGLLKALFNTLESAAEPSQPDRT</sequence>
<name>A0A834VXU0_9FABA</name>
<accession>A0A834VXU0</accession>
<proteinExistence type="predicted"/>
<dbReference type="Proteomes" id="UP000634136">
    <property type="component" value="Unassembled WGS sequence"/>
</dbReference>
<comment type="caution">
    <text evidence="1">The sequence shown here is derived from an EMBL/GenBank/DDBJ whole genome shotgun (WGS) entry which is preliminary data.</text>
</comment>
<keyword evidence="2" id="KW-1185">Reference proteome</keyword>